<dbReference type="Proteomes" id="UP000316649">
    <property type="component" value="Unassembled WGS sequence"/>
</dbReference>
<name>A0A558DM82_9GAMM</name>
<dbReference type="AlphaFoldDB" id="A0A558DM82"/>
<feature type="domain" description="4Fe-4S ferredoxin-type" evidence="1">
    <location>
        <begin position="149"/>
        <end position="183"/>
    </location>
</feature>
<dbReference type="EMBL" id="VMNH01000002">
    <property type="protein sequence ID" value="TVO78763.1"/>
    <property type="molecule type" value="Genomic_DNA"/>
</dbReference>
<keyword evidence="3" id="KW-1185">Reference proteome</keyword>
<organism evidence="2 3">
    <name type="scientific">Sedimenticola selenatireducens</name>
    <dbReference type="NCBI Taxonomy" id="191960"/>
    <lineage>
        <taxon>Bacteria</taxon>
        <taxon>Pseudomonadati</taxon>
        <taxon>Pseudomonadota</taxon>
        <taxon>Gammaproteobacteria</taxon>
        <taxon>Chromatiales</taxon>
        <taxon>Sedimenticolaceae</taxon>
        <taxon>Sedimenticola</taxon>
    </lineage>
</organism>
<sequence>MTISPHEQLRQGIKTLYAKGLNLFAILEYSSLPTSAQSCLADFDFPLNASTRIVLIGHGGKTLWEMLQIDATTPDPIDQYSRVAAIAFAKETLGKNGYHLIYPGDKPIALQQLGTVAGWHAPSPLGLGINPHWGLWYAYRAALLTNATLPVMIEPSPQRPCDRCLEKPCLSNCPAGALSKVHQIDMDQCATYRLSDNSSCSDRCLARMSCAVSNEHRYTLEQIQYHYRLSLETLRHYNC</sequence>
<proteinExistence type="predicted"/>
<dbReference type="SUPFAM" id="SSF54862">
    <property type="entry name" value="4Fe-4S ferredoxins"/>
    <property type="match status" value="1"/>
</dbReference>
<reference evidence="2 3" key="1">
    <citation type="submission" date="2019-07" db="EMBL/GenBank/DDBJ databases">
        <title>The pathways for chlorine oxyanion respiration interact through the shared metabolite chlorate.</title>
        <authorList>
            <person name="Barnum T.P."/>
            <person name="Cheng Y."/>
            <person name="Hill K.A."/>
            <person name="Lucas L.N."/>
            <person name="Carlson H.K."/>
            <person name="Coates J.D."/>
        </authorList>
    </citation>
    <scope>NUCLEOTIDE SEQUENCE [LARGE SCALE GENOMIC DNA]</scope>
    <source>
        <strain evidence="2 3">BK-1</strain>
    </source>
</reference>
<protein>
    <recommendedName>
        <fullName evidence="1">4Fe-4S ferredoxin-type domain-containing protein</fullName>
    </recommendedName>
</protein>
<gene>
    <name evidence="2" type="ORF">FHP88_00975</name>
</gene>
<accession>A0A558DM82</accession>
<comment type="caution">
    <text evidence="2">The sequence shown here is derived from an EMBL/GenBank/DDBJ whole genome shotgun (WGS) entry which is preliminary data.</text>
</comment>
<evidence type="ECO:0000313" key="3">
    <source>
        <dbReference type="Proteomes" id="UP000316649"/>
    </source>
</evidence>
<evidence type="ECO:0000259" key="1">
    <source>
        <dbReference type="PROSITE" id="PS51379"/>
    </source>
</evidence>
<dbReference type="RefSeq" id="WP_144357121.1">
    <property type="nucleotide sequence ID" value="NZ_VMNH01000002.1"/>
</dbReference>
<dbReference type="OrthoDB" id="6195205at2"/>
<evidence type="ECO:0000313" key="2">
    <source>
        <dbReference type="EMBL" id="TVO78763.1"/>
    </source>
</evidence>
<dbReference type="InterPro" id="IPR017896">
    <property type="entry name" value="4Fe4S_Fe-S-bd"/>
</dbReference>
<dbReference type="PROSITE" id="PS51379">
    <property type="entry name" value="4FE4S_FER_2"/>
    <property type="match status" value="1"/>
</dbReference>